<keyword evidence="19" id="KW-1185">Reference proteome</keyword>
<evidence type="ECO:0000256" key="8">
    <source>
        <dbReference type="ARBA" id="ARBA00023242"/>
    </source>
</evidence>
<feature type="short sequence motif" description="Q motif" evidence="12">
    <location>
        <begin position="92"/>
        <end position="120"/>
    </location>
</feature>
<feature type="region of interest" description="Disordered" evidence="14">
    <location>
        <begin position="484"/>
        <end position="524"/>
    </location>
</feature>
<evidence type="ECO:0000256" key="9">
    <source>
        <dbReference type="ARBA" id="ARBA00024350"/>
    </source>
</evidence>
<dbReference type="PROSITE" id="PS51195">
    <property type="entry name" value="Q_MOTIF"/>
    <property type="match status" value="1"/>
</dbReference>
<keyword evidence="5 13" id="KW-0347">Helicase</keyword>
<dbReference type="CDD" id="cd17954">
    <property type="entry name" value="DEADc_DDX47"/>
    <property type="match status" value="1"/>
</dbReference>
<evidence type="ECO:0000313" key="18">
    <source>
        <dbReference type="EMBL" id="OCK80037.1"/>
    </source>
</evidence>
<evidence type="ECO:0000256" key="3">
    <source>
        <dbReference type="ARBA" id="ARBA00022741"/>
    </source>
</evidence>
<evidence type="ECO:0000259" key="15">
    <source>
        <dbReference type="PROSITE" id="PS51192"/>
    </source>
</evidence>
<dbReference type="GO" id="GO:0042254">
    <property type="term" value="P:ribosome biogenesis"/>
    <property type="evidence" value="ECO:0007669"/>
    <property type="project" value="UniProtKB-KW"/>
</dbReference>
<evidence type="ECO:0000256" key="10">
    <source>
        <dbReference type="ARBA" id="ARBA00024394"/>
    </source>
</evidence>
<dbReference type="InterPro" id="IPR044765">
    <property type="entry name" value="DDX47/Rrp3_DEADc"/>
</dbReference>
<evidence type="ECO:0000256" key="6">
    <source>
        <dbReference type="ARBA" id="ARBA00022840"/>
    </source>
</evidence>
<gene>
    <name evidence="18" type="ORF">K432DRAFT_443424</name>
</gene>
<dbReference type="InterPro" id="IPR011545">
    <property type="entry name" value="DEAD/DEAH_box_helicase_dom"/>
</dbReference>
<dbReference type="Pfam" id="PF00271">
    <property type="entry name" value="Helicase_C"/>
    <property type="match status" value="1"/>
</dbReference>
<feature type="domain" description="DEAD-box RNA helicase Q" evidence="17">
    <location>
        <begin position="92"/>
        <end position="120"/>
    </location>
</feature>
<evidence type="ECO:0000256" key="2">
    <source>
        <dbReference type="ARBA" id="ARBA00022517"/>
    </source>
</evidence>
<reference evidence="18 19" key="1">
    <citation type="journal article" date="2016" name="Nat. Commun.">
        <title>Ectomycorrhizal ecology is imprinted in the genome of the dominant symbiotic fungus Cenococcum geophilum.</title>
        <authorList>
            <consortium name="DOE Joint Genome Institute"/>
            <person name="Peter M."/>
            <person name="Kohler A."/>
            <person name="Ohm R.A."/>
            <person name="Kuo A."/>
            <person name="Krutzmann J."/>
            <person name="Morin E."/>
            <person name="Arend M."/>
            <person name="Barry K.W."/>
            <person name="Binder M."/>
            <person name="Choi C."/>
            <person name="Clum A."/>
            <person name="Copeland A."/>
            <person name="Grisel N."/>
            <person name="Haridas S."/>
            <person name="Kipfer T."/>
            <person name="LaButti K."/>
            <person name="Lindquist E."/>
            <person name="Lipzen A."/>
            <person name="Maire R."/>
            <person name="Meier B."/>
            <person name="Mihaltcheva S."/>
            <person name="Molinier V."/>
            <person name="Murat C."/>
            <person name="Poggeler S."/>
            <person name="Quandt C.A."/>
            <person name="Sperisen C."/>
            <person name="Tritt A."/>
            <person name="Tisserant E."/>
            <person name="Crous P.W."/>
            <person name="Henrissat B."/>
            <person name="Nehls U."/>
            <person name="Egli S."/>
            <person name="Spatafora J.W."/>
            <person name="Grigoriev I.V."/>
            <person name="Martin F.M."/>
        </authorList>
    </citation>
    <scope>NUCLEOTIDE SEQUENCE [LARGE SCALE GENOMIC DNA]</scope>
    <source>
        <strain evidence="18 19">CBS 459.81</strain>
    </source>
</reference>
<evidence type="ECO:0000256" key="5">
    <source>
        <dbReference type="ARBA" id="ARBA00022806"/>
    </source>
</evidence>
<dbReference type="PROSITE" id="PS00039">
    <property type="entry name" value="DEAD_ATP_HELICASE"/>
    <property type="match status" value="1"/>
</dbReference>
<evidence type="ECO:0000256" key="14">
    <source>
        <dbReference type="SAM" id="MobiDB-lite"/>
    </source>
</evidence>
<evidence type="ECO:0000313" key="19">
    <source>
        <dbReference type="Proteomes" id="UP000250266"/>
    </source>
</evidence>
<dbReference type="InterPro" id="IPR014014">
    <property type="entry name" value="RNA_helicase_DEAD_Q_motif"/>
</dbReference>
<dbReference type="GO" id="GO:0003723">
    <property type="term" value="F:RNA binding"/>
    <property type="evidence" value="ECO:0007669"/>
    <property type="project" value="UniProtKB-KW"/>
</dbReference>
<sequence length="524" mass="57130">MSALKKRKLNPGNSSLSDGAPRIKPSKTSQPKSTKNAIVSKTKASSQDDTTESTPPERNVTVSEDVESEAHDQAGEESALETKPTDEDAPKKSFSDLGVIDSLSEACANMGYKLPTPIQAESIPLALQGRDIIGLAETGSGKTAAFAIPILQALMEKPQPFFGLVLAPTRELAYQISQQFEALGSLINVRCAVLVGGMDMVPQAIALGKRPHIVVASPGRVLDHLENTKGFSLRNLKYLVMDEADRLLDLDFGPVLDKILKVLPREGRHTYLFSATMSSKVESLQRASLHNPVRVSISSSAHQTVSTLVQKYIFLPHKHKDLYLIHLLNDNTGQLCIIFTRTVNETQRISILLRTLGFGAIPLHGQLSQSARLGSLNKFRGRSRDILVATDVAARGLDIPSVDLVVNFDLPPDSKTYVHRVGRTARAGKSGKAISFVTQYDVEIWLRIENALGKKVEEMVVDKEEAVVLAERVGEAQRVAVREMKDLHEGRGKKGSVLKGRRRDGGGGRGGGKRGRDDMDREEG</sequence>
<feature type="domain" description="Helicase ATP-binding" evidence="15">
    <location>
        <begin position="123"/>
        <end position="295"/>
    </location>
</feature>
<keyword evidence="4 13" id="KW-0378">Hydrolase</keyword>
<comment type="similarity">
    <text evidence="9">Belongs to the DEAD box helicase family. DDX47/RRP3 subfamily.</text>
</comment>
<comment type="subcellular location">
    <subcellularLocation>
        <location evidence="1">Nucleus</location>
    </subcellularLocation>
</comment>
<keyword evidence="8" id="KW-0539">Nucleus</keyword>
<dbReference type="PANTHER" id="PTHR47959:SF24">
    <property type="entry name" value="ATP-DEPENDENT RNA HELICASE"/>
    <property type="match status" value="1"/>
</dbReference>
<dbReference type="InterPro" id="IPR027417">
    <property type="entry name" value="P-loop_NTPase"/>
</dbReference>
<evidence type="ECO:0000256" key="11">
    <source>
        <dbReference type="ARBA" id="ARBA00024398"/>
    </source>
</evidence>
<evidence type="ECO:0000256" key="1">
    <source>
        <dbReference type="ARBA" id="ARBA00004123"/>
    </source>
</evidence>
<dbReference type="Proteomes" id="UP000250266">
    <property type="component" value="Unassembled WGS sequence"/>
</dbReference>
<feature type="compositionally biased region" description="Basic and acidic residues" evidence="14">
    <location>
        <begin position="514"/>
        <end position="524"/>
    </location>
</feature>
<dbReference type="PANTHER" id="PTHR47959">
    <property type="entry name" value="ATP-DEPENDENT RNA HELICASE RHLE-RELATED"/>
    <property type="match status" value="1"/>
</dbReference>
<feature type="domain" description="Helicase C-terminal" evidence="16">
    <location>
        <begin position="307"/>
        <end position="467"/>
    </location>
</feature>
<feature type="compositionally biased region" description="Polar residues" evidence="14">
    <location>
        <begin position="36"/>
        <end position="62"/>
    </location>
</feature>
<evidence type="ECO:0000256" key="4">
    <source>
        <dbReference type="ARBA" id="ARBA00022801"/>
    </source>
</evidence>
<name>A0A8E2E9X3_9PEZI</name>
<keyword evidence="6 13" id="KW-0067">ATP-binding</keyword>
<dbReference type="GO" id="GO:0003724">
    <property type="term" value="F:RNA helicase activity"/>
    <property type="evidence" value="ECO:0007669"/>
    <property type="project" value="InterPro"/>
</dbReference>
<accession>A0A8E2E9X3</accession>
<keyword evidence="7" id="KW-0694">RNA-binding</keyword>
<feature type="compositionally biased region" description="Basic residues" evidence="14">
    <location>
        <begin position="493"/>
        <end position="502"/>
    </location>
</feature>
<evidence type="ECO:0000259" key="17">
    <source>
        <dbReference type="PROSITE" id="PS51195"/>
    </source>
</evidence>
<dbReference type="SMART" id="SM00490">
    <property type="entry name" value="HELICc"/>
    <property type="match status" value="1"/>
</dbReference>
<dbReference type="InterPro" id="IPR000629">
    <property type="entry name" value="RNA-helicase_DEAD-box_CS"/>
</dbReference>
<dbReference type="Gene3D" id="3.40.50.300">
    <property type="entry name" value="P-loop containing nucleotide triphosphate hydrolases"/>
    <property type="match status" value="2"/>
</dbReference>
<dbReference type="CDD" id="cd18787">
    <property type="entry name" value="SF2_C_DEAD"/>
    <property type="match status" value="1"/>
</dbReference>
<dbReference type="OrthoDB" id="10261904at2759"/>
<feature type="compositionally biased region" description="Low complexity" evidence="14">
    <location>
        <begin position="26"/>
        <end position="35"/>
    </location>
</feature>
<dbReference type="GO" id="GO:0005634">
    <property type="term" value="C:nucleus"/>
    <property type="evidence" value="ECO:0007669"/>
    <property type="project" value="UniProtKB-SubCell"/>
</dbReference>
<evidence type="ECO:0000256" key="7">
    <source>
        <dbReference type="ARBA" id="ARBA00022884"/>
    </source>
</evidence>
<feature type="region of interest" description="Disordered" evidence="14">
    <location>
        <begin position="1"/>
        <end position="94"/>
    </location>
</feature>
<keyword evidence="2" id="KW-0690">Ribosome biogenesis</keyword>
<dbReference type="InterPro" id="IPR050079">
    <property type="entry name" value="DEAD_box_RNA_helicase"/>
</dbReference>
<dbReference type="InterPro" id="IPR001650">
    <property type="entry name" value="Helicase_C-like"/>
</dbReference>
<feature type="compositionally biased region" description="Basic and acidic residues" evidence="14">
    <location>
        <begin position="83"/>
        <end position="94"/>
    </location>
</feature>
<dbReference type="GO" id="GO:0005829">
    <property type="term" value="C:cytosol"/>
    <property type="evidence" value="ECO:0007669"/>
    <property type="project" value="TreeGrafter"/>
</dbReference>
<dbReference type="SMART" id="SM00487">
    <property type="entry name" value="DEXDc"/>
    <property type="match status" value="1"/>
</dbReference>
<dbReference type="GO" id="GO:0010467">
    <property type="term" value="P:gene expression"/>
    <property type="evidence" value="ECO:0007669"/>
    <property type="project" value="UniProtKB-ARBA"/>
</dbReference>
<dbReference type="Pfam" id="PF00270">
    <property type="entry name" value="DEAD"/>
    <property type="match status" value="1"/>
</dbReference>
<organism evidence="18 19">
    <name type="scientific">Lepidopterella palustris CBS 459.81</name>
    <dbReference type="NCBI Taxonomy" id="1314670"/>
    <lineage>
        <taxon>Eukaryota</taxon>
        <taxon>Fungi</taxon>
        <taxon>Dikarya</taxon>
        <taxon>Ascomycota</taxon>
        <taxon>Pezizomycotina</taxon>
        <taxon>Dothideomycetes</taxon>
        <taxon>Pleosporomycetidae</taxon>
        <taxon>Mytilinidiales</taxon>
        <taxon>Argynnaceae</taxon>
        <taxon>Lepidopterella</taxon>
    </lineage>
</organism>
<dbReference type="InterPro" id="IPR014001">
    <property type="entry name" value="Helicase_ATP-bd"/>
</dbReference>
<dbReference type="GO" id="GO:0005524">
    <property type="term" value="F:ATP binding"/>
    <property type="evidence" value="ECO:0007669"/>
    <property type="project" value="UniProtKB-KW"/>
</dbReference>
<dbReference type="SUPFAM" id="SSF52540">
    <property type="entry name" value="P-loop containing nucleoside triphosphate hydrolases"/>
    <property type="match status" value="1"/>
</dbReference>
<evidence type="ECO:0000259" key="16">
    <source>
        <dbReference type="PROSITE" id="PS51194"/>
    </source>
</evidence>
<keyword evidence="3 13" id="KW-0547">Nucleotide-binding</keyword>
<dbReference type="EMBL" id="KV744976">
    <property type="protein sequence ID" value="OCK80037.1"/>
    <property type="molecule type" value="Genomic_DNA"/>
</dbReference>
<evidence type="ECO:0000256" key="12">
    <source>
        <dbReference type="PROSITE-ProRule" id="PRU00552"/>
    </source>
</evidence>
<dbReference type="GO" id="GO:0016787">
    <property type="term" value="F:hydrolase activity"/>
    <property type="evidence" value="ECO:0007669"/>
    <property type="project" value="UniProtKB-KW"/>
</dbReference>
<evidence type="ECO:0000256" key="13">
    <source>
        <dbReference type="RuleBase" id="RU000492"/>
    </source>
</evidence>
<dbReference type="AlphaFoldDB" id="A0A8E2E9X3"/>
<dbReference type="PROSITE" id="PS51192">
    <property type="entry name" value="HELICASE_ATP_BIND_1"/>
    <property type="match status" value="1"/>
</dbReference>
<dbReference type="PROSITE" id="PS51194">
    <property type="entry name" value="HELICASE_CTER"/>
    <property type="match status" value="1"/>
</dbReference>
<proteinExistence type="inferred from homology"/>
<protein>
    <recommendedName>
        <fullName evidence="11">ATP-dependent rRNA helicase RRP3</fullName>
    </recommendedName>
    <alternativeName>
        <fullName evidence="10">ATP-dependent rRNA helicase rrp3</fullName>
    </alternativeName>
</protein>